<reference evidence="2 3" key="1">
    <citation type="submission" date="2023-10" db="EMBL/GenBank/DDBJ databases">
        <title>Complete genome sequence of Shewanella sp. DAU334.</title>
        <authorList>
            <person name="Lee Y.-S."/>
            <person name="Jeong H.-R."/>
            <person name="Hwang E.-J."/>
            <person name="Choi Y.-L."/>
            <person name="Kim G.-D."/>
        </authorList>
    </citation>
    <scope>NUCLEOTIDE SEQUENCE [LARGE SCALE GENOMIC DNA]</scope>
    <source>
        <strain evidence="2 3">DAU334</strain>
    </source>
</reference>
<evidence type="ECO:0000256" key="1">
    <source>
        <dbReference type="SAM" id="SignalP"/>
    </source>
</evidence>
<sequence length="261" mass="29126">MNRYILSTITLTVTALTCIAAVQAEVLKQSTSLGTGYRLQIGDDSEASNQFSFLSLALNHTTVADWGSIKVKGKMENVFQLEDEDRRGNEANVIYKTFVDTYYNISDTGIQAWWNEFSRANQKLSEFSNGLGLAYPMKLGALKVTTGVAAAYSVANSPTKADSDGNGRFVGYAFTTTRMNLSYPINNNLTAIALWEARWDRDEDFKAIFKWDESSGHHASTGLKYKFSKKMSAKAVYHYKVDWGGYDEDGQSLDVSFGYKF</sequence>
<keyword evidence="3" id="KW-1185">Reference proteome</keyword>
<evidence type="ECO:0000313" key="3">
    <source>
        <dbReference type="Proteomes" id="UP001529491"/>
    </source>
</evidence>
<name>A0ABZ0K3W9_9GAMM</name>
<protein>
    <recommendedName>
        <fullName evidence="4">Porin</fullName>
    </recommendedName>
</protein>
<keyword evidence="1" id="KW-0732">Signal</keyword>
<feature type="chain" id="PRO_5045269662" description="Porin" evidence="1">
    <location>
        <begin position="21"/>
        <end position="261"/>
    </location>
</feature>
<evidence type="ECO:0008006" key="4">
    <source>
        <dbReference type="Google" id="ProtNLM"/>
    </source>
</evidence>
<feature type="signal peptide" evidence="1">
    <location>
        <begin position="1"/>
        <end position="20"/>
    </location>
</feature>
<gene>
    <name evidence="2" type="ORF">RGE70_07705</name>
</gene>
<evidence type="ECO:0000313" key="2">
    <source>
        <dbReference type="EMBL" id="WOT06633.1"/>
    </source>
</evidence>
<proteinExistence type="predicted"/>
<organism evidence="2 3">
    <name type="scientific">Shewanella youngdeokensis</name>
    <dbReference type="NCBI Taxonomy" id="2999068"/>
    <lineage>
        <taxon>Bacteria</taxon>
        <taxon>Pseudomonadati</taxon>
        <taxon>Pseudomonadota</taxon>
        <taxon>Gammaproteobacteria</taxon>
        <taxon>Alteromonadales</taxon>
        <taxon>Shewanellaceae</taxon>
        <taxon>Shewanella</taxon>
    </lineage>
</organism>
<dbReference type="Proteomes" id="UP001529491">
    <property type="component" value="Chromosome"/>
</dbReference>
<accession>A0ABZ0K3W9</accession>
<dbReference type="EMBL" id="CP136522">
    <property type="protein sequence ID" value="WOT06633.1"/>
    <property type="molecule type" value="Genomic_DNA"/>
</dbReference>
<dbReference type="RefSeq" id="WP_310470907.1">
    <property type="nucleotide sequence ID" value="NZ_CP136522.1"/>
</dbReference>